<comment type="catalytic activity">
    <reaction evidence="14">
        <text>L-leucine(out) + L-arginine(in) = L-leucine(in) + L-arginine(out)</text>
        <dbReference type="Rhea" id="RHEA:71059"/>
        <dbReference type="ChEBI" id="CHEBI:32682"/>
        <dbReference type="ChEBI" id="CHEBI:57427"/>
    </reaction>
    <physiologicalReaction direction="left-to-right" evidence="14">
        <dbReference type="Rhea" id="RHEA:71060"/>
    </physiologicalReaction>
</comment>
<feature type="transmembrane region" description="Helical" evidence="20">
    <location>
        <begin position="507"/>
        <end position="526"/>
    </location>
</feature>
<keyword evidence="8 20" id="KW-0472">Membrane</keyword>
<sequence length="556" mass="60444">MAVGVRNDSQHTLPKGKAFLTISFVRSGGSGGQIVLKNQDLPCPGSAEEGSNPVFWYSSQQKADRDHQGRSTMRRRQTTDSPHESTDLSEGKEKLRLKQEVGLISGVSLIAGTMIGSGIFMSPEWVLHHMGSPASSLLMWAACGLLAMFGALSYAELGTVIKESGGEYIYILRIFGSFPAFLFAYTSVILVRPAALAAVCLSFAEYAVAPFYPGCSSPQVVIKCTAAACILVLTIINCLNVRLAMSVMNVFTAAKLLALLVIVVGGLVLLAKGQTQSFQNAFQGTNAGIGTIGVAFYQGLWSYDGWNNLNYVTEELKNPEVTLPRAVMIAIPLVTCLYLLVNISYFAAMAPSELLTSGAVAVTWGNKVLANWAWLISLSVALSTFGSSNGTFFSGGRVCYIAAREGHMPDILSMAHVRCLTPSPALLFTSAMSLIMIIPGNFTSIVTYFSFITWIFYGMTISGLLYLKIKKPDLPRSYKVPIVIPIIVLIAAVYLVLAPIIDQPQIEILYVVLFICSGIVLYFPLVRFKWHPHFLQTVTLHLQQFLEVAPTSRDVN</sequence>
<comment type="catalytic activity">
    <reaction evidence="13">
        <text>L-cysteine(out) + L-arginine(in) = L-cysteine(in) + L-arginine(out)</text>
        <dbReference type="Rhea" id="RHEA:71071"/>
        <dbReference type="ChEBI" id="CHEBI:32682"/>
        <dbReference type="ChEBI" id="CHEBI:35235"/>
    </reaction>
    <physiologicalReaction direction="left-to-right" evidence="13">
        <dbReference type="Rhea" id="RHEA:71072"/>
    </physiologicalReaction>
</comment>
<evidence type="ECO:0000256" key="14">
    <source>
        <dbReference type="ARBA" id="ARBA00052732"/>
    </source>
</evidence>
<dbReference type="GO" id="GO:0003333">
    <property type="term" value="P:amino acid transmembrane transport"/>
    <property type="evidence" value="ECO:0000318"/>
    <property type="project" value="GO_Central"/>
</dbReference>
<name>A0A8V0Y062_CHICK</name>
<evidence type="ECO:0000256" key="5">
    <source>
        <dbReference type="ARBA" id="ARBA00022553"/>
    </source>
</evidence>
<evidence type="ECO:0000256" key="11">
    <source>
        <dbReference type="ARBA" id="ARBA00051814"/>
    </source>
</evidence>
<protein>
    <recommendedName>
        <fullName evidence="15">b(0,+)-type amino acid transporter 1</fullName>
    </recommendedName>
    <alternativeName>
        <fullName evidence="16">Glycoprotein-associated amino acid transporter b0,+AT1</fullName>
    </alternativeName>
    <alternativeName>
        <fullName evidence="17">Solute carrier family 7 member 9</fullName>
    </alternativeName>
</protein>
<feature type="transmembrane region" description="Helical" evidence="20">
    <location>
        <begin position="101"/>
        <end position="122"/>
    </location>
</feature>
<feature type="transmembrane region" description="Helical" evidence="20">
    <location>
        <begin position="224"/>
        <end position="244"/>
    </location>
</feature>
<evidence type="ECO:0000256" key="10">
    <source>
        <dbReference type="ARBA" id="ARBA00051323"/>
    </source>
</evidence>
<reference evidence="21" key="3">
    <citation type="submission" date="2025-09" db="UniProtKB">
        <authorList>
            <consortium name="Ensembl"/>
        </authorList>
    </citation>
    <scope>IDENTIFICATION</scope>
    <source>
        <strain evidence="21">broiler</strain>
    </source>
</reference>
<dbReference type="AlphaFoldDB" id="A0A8V0Y062"/>
<comment type="subcellular location">
    <subcellularLocation>
        <location evidence="1">Apical cell membrane</location>
        <topology evidence="1">Multi-pass membrane protein</topology>
    </subcellularLocation>
</comment>
<dbReference type="FunFam" id="1.20.1740.10:FF:000015">
    <property type="entry name" value="B(0,+)-type amino acid transporter 1"/>
    <property type="match status" value="1"/>
</dbReference>
<dbReference type="Ensembl" id="ENSGALT00010019182.1">
    <property type="protein sequence ID" value="ENSGALP00010010731.1"/>
    <property type="gene ID" value="ENSGALG00010008042.1"/>
</dbReference>
<comment type="catalytic activity">
    <reaction evidence="10">
        <text>L-lysine(out) + L-arginine(in) = L-lysine(in) + L-arginine(out)</text>
        <dbReference type="Rhea" id="RHEA:70827"/>
        <dbReference type="ChEBI" id="CHEBI:32551"/>
        <dbReference type="ChEBI" id="CHEBI:32682"/>
    </reaction>
    <physiologicalReaction direction="left-to-right" evidence="10">
        <dbReference type="Rhea" id="RHEA:70828"/>
    </physiologicalReaction>
</comment>
<evidence type="ECO:0000256" key="3">
    <source>
        <dbReference type="ARBA" id="ARBA00022448"/>
    </source>
</evidence>
<comment type="similarity">
    <text evidence="2">Belongs to the amino acid-polyamine-organocation (APC) superfamily.</text>
</comment>
<feature type="transmembrane region" description="Helical" evidence="20">
    <location>
        <begin position="479"/>
        <end position="501"/>
    </location>
</feature>
<evidence type="ECO:0000256" key="12">
    <source>
        <dbReference type="ARBA" id="ARBA00051835"/>
    </source>
</evidence>
<keyword evidence="6 20" id="KW-0812">Transmembrane</keyword>
<gene>
    <name evidence="21" type="primary">LOC421965</name>
</gene>
<dbReference type="FunCoup" id="A0A8V0Y062">
    <property type="interactions" value="19"/>
</dbReference>
<evidence type="ECO:0000256" key="15">
    <source>
        <dbReference type="ARBA" id="ARBA00074336"/>
    </source>
</evidence>
<evidence type="ECO:0000256" key="9">
    <source>
        <dbReference type="ARBA" id="ARBA00023157"/>
    </source>
</evidence>
<dbReference type="GeneID" id="421965"/>
<dbReference type="GO" id="GO:0032991">
    <property type="term" value="C:protein-containing complex"/>
    <property type="evidence" value="ECO:0007669"/>
    <property type="project" value="Ensembl"/>
</dbReference>
<reference evidence="21" key="2">
    <citation type="submission" date="2025-08" db="UniProtKB">
        <authorList>
            <consortium name="Ensembl"/>
        </authorList>
    </citation>
    <scope>IDENTIFICATION</scope>
    <source>
        <strain evidence="21">broiler</strain>
    </source>
</reference>
<evidence type="ECO:0000256" key="16">
    <source>
        <dbReference type="ARBA" id="ARBA00079910"/>
    </source>
</evidence>
<comment type="catalytic activity">
    <reaction evidence="12">
        <text>L-histidine(out) + L-arginine(in) = L-histidine(in) + L-arginine(out)</text>
        <dbReference type="Rhea" id="RHEA:71063"/>
        <dbReference type="ChEBI" id="CHEBI:32682"/>
        <dbReference type="ChEBI" id="CHEBI:57595"/>
    </reaction>
    <physiologicalReaction direction="left-to-right" evidence="12">
        <dbReference type="Rhea" id="RHEA:71064"/>
    </physiologicalReaction>
</comment>
<feature type="transmembrane region" description="Helical" evidence="20">
    <location>
        <begin position="250"/>
        <end position="271"/>
    </location>
</feature>
<evidence type="ECO:0000256" key="1">
    <source>
        <dbReference type="ARBA" id="ARBA00004424"/>
    </source>
</evidence>
<evidence type="ECO:0000313" key="22">
    <source>
        <dbReference type="Proteomes" id="UP000000539"/>
    </source>
</evidence>
<dbReference type="GO" id="GO:0015179">
    <property type="term" value="F:L-amino acid transmembrane transporter activity"/>
    <property type="evidence" value="ECO:0000318"/>
    <property type="project" value="GO_Central"/>
</dbReference>
<feature type="transmembrane region" description="Helical" evidence="20">
    <location>
        <begin position="326"/>
        <end position="348"/>
    </location>
</feature>
<dbReference type="Gene3D" id="1.20.1740.10">
    <property type="entry name" value="Amino acid/polyamine transporter I"/>
    <property type="match status" value="1"/>
</dbReference>
<evidence type="ECO:0000256" key="20">
    <source>
        <dbReference type="SAM" id="Phobius"/>
    </source>
</evidence>
<dbReference type="RefSeq" id="XP_419976.4">
    <property type="nucleotide sequence ID" value="XM_419976.6"/>
</dbReference>
<keyword evidence="7 20" id="KW-1133">Transmembrane helix</keyword>
<feature type="transmembrane region" description="Helical" evidence="20">
    <location>
        <begin position="445"/>
        <end position="467"/>
    </location>
</feature>
<feature type="compositionally biased region" description="Basic and acidic residues" evidence="19">
    <location>
        <begin position="77"/>
        <end position="92"/>
    </location>
</feature>
<dbReference type="PANTHER" id="PTHR11785:SF340">
    <property type="entry name" value="AROMATIC-PREFERRING AMINO ACID TRANSPORTER"/>
    <property type="match status" value="1"/>
</dbReference>
<organism evidence="21 22">
    <name type="scientific">Gallus gallus</name>
    <name type="common">Chicken</name>
    <dbReference type="NCBI Taxonomy" id="9031"/>
    <lineage>
        <taxon>Eukaryota</taxon>
        <taxon>Metazoa</taxon>
        <taxon>Chordata</taxon>
        <taxon>Craniata</taxon>
        <taxon>Vertebrata</taxon>
        <taxon>Euteleostomi</taxon>
        <taxon>Archelosauria</taxon>
        <taxon>Archosauria</taxon>
        <taxon>Dinosauria</taxon>
        <taxon>Saurischia</taxon>
        <taxon>Theropoda</taxon>
        <taxon>Coelurosauria</taxon>
        <taxon>Aves</taxon>
        <taxon>Neognathae</taxon>
        <taxon>Galloanserae</taxon>
        <taxon>Galliformes</taxon>
        <taxon>Phasianidae</taxon>
        <taxon>Phasianinae</taxon>
        <taxon>Gallus</taxon>
    </lineage>
</organism>
<dbReference type="PIRSF" id="PIRSF006060">
    <property type="entry name" value="AA_transporter"/>
    <property type="match status" value="1"/>
</dbReference>
<keyword evidence="5" id="KW-0597">Phosphoprotein</keyword>
<dbReference type="OrthoDB" id="5982228at2759"/>
<dbReference type="Pfam" id="PF13520">
    <property type="entry name" value="AA_permease_2"/>
    <property type="match status" value="1"/>
</dbReference>
<evidence type="ECO:0000256" key="7">
    <source>
        <dbReference type="ARBA" id="ARBA00022989"/>
    </source>
</evidence>
<dbReference type="GeneTree" id="ENSGT00940000162520"/>
<accession>A0A8V0Y062</accession>
<dbReference type="GlyGen" id="A0A8V0Y062">
    <property type="glycosylation" value="1 site"/>
</dbReference>
<feature type="region of interest" description="Disordered" evidence="19">
    <location>
        <begin position="60"/>
        <end position="92"/>
    </location>
</feature>
<feature type="transmembrane region" description="Helical" evidence="20">
    <location>
        <begin position="415"/>
        <end position="439"/>
    </location>
</feature>
<evidence type="ECO:0000256" key="2">
    <source>
        <dbReference type="ARBA" id="ARBA00009523"/>
    </source>
</evidence>
<keyword evidence="3" id="KW-0813">Transport</keyword>
<evidence type="ECO:0000256" key="19">
    <source>
        <dbReference type="SAM" id="MobiDB-lite"/>
    </source>
</evidence>
<dbReference type="SMR" id="A0A8V0Y062"/>
<keyword evidence="22" id="KW-1185">Reference proteome</keyword>
<evidence type="ECO:0000256" key="17">
    <source>
        <dbReference type="ARBA" id="ARBA00083296"/>
    </source>
</evidence>
<comment type="catalytic activity">
    <reaction evidence="11">
        <text>L-cystine(out) + L-arginine(in) = L-cystine(in) + L-arginine(out)</text>
        <dbReference type="Rhea" id="RHEA:71075"/>
        <dbReference type="ChEBI" id="CHEBI:32682"/>
        <dbReference type="ChEBI" id="CHEBI:35491"/>
    </reaction>
    <physiologicalReaction direction="left-to-right" evidence="11">
        <dbReference type="Rhea" id="RHEA:71076"/>
    </physiologicalReaction>
</comment>
<evidence type="ECO:0000256" key="6">
    <source>
        <dbReference type="ARBA" id="ARBA00022692"/>
    </source>
</evidence>
<dbReference type="GO" id="GO:0016324">
    <property type="term" value="C:apical plasma membrane"/>
    <property type="evidence" value="ECO:0007669"/>
    <property type="project" value="UniProtKB-SubCell"/>
</dbReference>
<feature type="transmembrane region" description="Helical" evidence="20">
    <location>
        <begin position="137"/>
        <end position="157"/>
    </location>
</feature>
<dbReference type="Proteomes" id="UP000000539">
    <property type="component" value="Chromosome 3"/>
</dbReference>
<feature type="transmembrane region" description="Helical" evidence="20">
    <location>
        <begin position="169"/>
        <end position="188"/>
    </location>
</feature>
<keyword evidence="9" id="KW-1015">Disulfide bond</keyword>
<comment type="catalytic activity">
    <reaction evidence="18">
        <text>L-phenylalanine(out) + L-arginine(in) = L-phenylalanine(in) + L-arginine(out)</text>
        <dbReference type="Rhea" id="RHEA:71067"/>
        <dbReference type="ChEBI" id="CHEBI:32682"/>
        <dbReference type="ChEBI" id="CHEBI:58095"/>
    </reaction>
    <physiologicalReaction direction="left-to-right" evidence="18">
        <dbReference type="Rhea" id="RHEA:71068"/>
    </physiologicalReaction>
</comment>
<dbReference type="PANTHER" id="PTHR11785">
    <property type="entry name" value="AMINO ACID TRANSPORTER"/>
    <property type="match status" value="1"/>
</dbReference>
<evidence type="ECO:0000256" key="4">
    <source>
        <dbReference type="ARBA" id="ARBA00022475"/>
    </source>
</evidence>
<feature type="transmembrane region" description="Helical" evidence="20">
    <location>
        <begin position="372"/>
        <end position="394"/>
    </location>
</feature>
<evidence type="ECO:0000256" key="13">
    <source>
        <dbReference type="ARBA" id="ARBA00052179"/>
    </source>
</evidence>
<reference evidence="21" key="1">
    <citation type="submission" date="2020-11" db="EMBL/GenBank/DDBJ databases">
        <title>Gallus gallus (Chicken) genome, bGalGal1, GRCg7b, maternal haplotype autosomes + Z &amp; W.</title>
        <authorList>
            <person name="Warren W."/>
            <person name="Formenti G."/>
            <person name="Fedrigo O."/>
            <person name="Haase B."/>
            <person name="Mountcastle J."/>
            <person name="Balacco J."/>
            <person name="Tracey A."/>
            <person name="Schneider V."/>
            <person name="Okimoto R."/>
            <person name="Cheng H."/>
            <person name="Hawken R."/>
            <person name="Howe K."/>
            <person name="Jarvis E.D."/>
        </authorList>
    </citation>
    <scope>NUCLEOTIDE SEQUENCE [LARGE SCALE GENOMIC DNA]</scope>
    <source>
        <strain evidence="21">Broiler</strain>
    </source>
</reference>
<evidence type="ECO:0000256" key="8">
    <source>
        <dbReference type="ARBA" id="ARBA00023136"/>
    </source>
</evidence>
<proteinExistence type="inferred from homology"/>
<evidence type="ECO:0000313" key="21">
    <source>
        <dbReference type="Ensembl" id="ENSGALP00010010731.1"/>
    </source>
</evidence>
<dbReference type="InterPro" id="IPR002293">
    <property type="entry name" value="AA/rel_permease1"/>
</dbReference>
<dbReference type="InterPro" id="IPR050598">
    <property type="entry name" value="AminoAcid_Transporter"/>
</dbReference>
<evidence type="ECO:0000256" key="18">
    <source>
        <dbReference type="ARBA" id="ARBA00093193"/>
    </source>
</evidence>
<keyword evidence="4" id="KW-1003">Cell membrane</keyword>